<sequence>MRLTIQTPPSPNGAKTGTGGPRLRPSARGEKLDTEIRSTLMRCGCRTTFDSWKPAESYPHRAHITAAQAANGTRR</sequence>
<evidence type="ECO:0000313" key="4">
    <source>
        <dbReference type="Proteomes" id="UP000664702"/>
    </source>
</evidence>
<evidence type="ECO:0000256" key="1">
    <source>
        <dbReference type="SAM" id="MobiDB-lite"/>
    </source>
</evidence>
<feature type="region of interest" description="Disordered" evidence="1">
    <location>
        <begin position="1"/>
        <end position="31"/>
    </location>
</feature>
<dbReference type="EMBL" id="JAGEMI010000004">
    <property type="protein sequence ID" value="MBO1869263.1"/>
    <property type="molecule type" value="Genomic_DNA"/>
</dbReference>
<dbReference type="Proteomes" id="UP000664702">
    <property type="component" value="Plasmid pBb144S4a"/>
</dbReference>
<gene>
    <name evidence="3" type="ORF">J4G43_053345</name>
    <name evidence="2" type="ORF">J4G43_53745</name>
</gene>
<evidence type="ECO:0000313" key="2">
    <source>
        <dbReference type="EMBL" id="MBO1869263.1"/>
    </source>
</evidence>
<reference evidence="3 4" key="2">
    <citation type="journal article" date="2022" name="Int. J. Syst. Evol. Microbiol.">
        <title>Strains of Bradyrhizobium barranii sp. nov. associated with legumes native to Canada are symbionts of soybeans and belong to different subspecies (subsp. barranii subsp. nov. and subsp. apii subsp. nov.) and symbiovars (sv. glycinearum and sv. septentrionale).</title>
        <authorList>
            <person name="Bromfield E.S.P."/>
            <person name="Cloutier S."/>
            <person name="Wasai-Hara S."/>
            <person name="Minamisawa K."/>
        </authorList>
    </citation>
    <scope>NUCLEOTIDE SEQUENCE [LARGE SCALE GENOMIC DNA]</scope>
    <source>
        <strain evidence="4">144S4</strain>
        <plasmid evidence="3 4">pBb144S4a</plasmid>
    </source>
</reference>
<geneLocation type="plasmid" evidence="3 4">
    <name>pBb144S4a</name>
</geneLocation>
<dbReference type="KEGG" id="bban:J4G43_053345"/>
<reference evidence="2" key="1">
    <citation type="submission" date="2021-03" db="EMBL/GenBank/DDBJ databases">
        <title>Whole Genome Sequence of Bradyrhizobium sp. Strain 144S4.</title>
        <authorList>
            <person name="Bromfield E.S.P."/>
            <person name="Cloutier S."/>
        </authorList>
    </citation>
    <scope>NUCLEOTIDE SEQUENCE [LARGE SCALE GENOMIC DNA]</scope>
    <source>
        <strain evidence="2">144S4</strain>
    </source>
</reference>
<protein>
    <submittedName>
        <fullName evidence="2">Uncharacterized protein</fullName>
    </submittedName>
</protein>
<organism evidence="2">
    <name type="scientific">Bradyrhizobium barranii subsp. barranii</name>
    <dbReference type="NCBI Taxonomy" id="2823807"/>
    <lineage>
        <taxon>Bacteria</taxon>
        <taxon>Pseudomonadati</taxon>
        <taxon>Pseudomonadota</taxon>
        <taxon>Alphaproteobacteria</taxon>
        <taxon>Hyphomicrobiales</taxon>
        <taxon>Nitrobacteraceae</taxon>
        <taxon>Bradyrhizobium</taxon>
        <taxon>Bradyrhizobium barranii</taxon>
    </lineage>
</organism>
<name>A0A939MHN8_9BRAD</name>
<dbReference type="EMBL" id="CP086137">
    <property type="protein sequence ID" value="UEM18000.1"/>
    <property type="molecule type" value="Genomic_DNA"/>
</dbReference>
<evidence type="ECO:0000313" key="3">
    <source>
        <dbReference type="EMBL" id="UEM18000.1"/>
    </source>
</evidence>
<dbReference type="AlphaFoldDB" id="A0A939MHN8"/>
<proteinExistence type="predicted"/>
<dbReference type="RefSeq" id="WP_208089765.1">
    <property type="nucleotide sequence ID" value="NZ_CP086137.1"/>
</dbReference>
<accession>A0A939MHN8</accession>
<keyword evidence="3" id="KW-0614">Plasmid</keyword>